<keyword evidence="6" id="KW-0067">ATP-binding</keyword>
<keyword evidence="2" id="KW-0285">Flavoprotein</keyword>
<dbReference type="Pfam" id="PF01687">
    <property type="entry name" value="Flavokinase"/>
    <property type="match status" value="1"/>
</dbReference>
<dbReference type="EMBL" id="MFEY01000007">
    <property type="protein sequence ID" value="OGE90026.1"/>
    <property type="molecule type" value="Genomic_DNA"/>
</dbReference>
<dbReference type="InterPro" id="IPR023468">
    <property type="entry name" value="Riboflavin_kinase"/>
</dbReference>
<dbReference type="SMART" id="SM00904">
    <property type="entry name" value="Flavokinase"/>
    <property type="match status" value="1"/>
</dbReference>
<evidence type="ECO:0000256" key="6">
    <source>
        <dbReference type="ARBA" id="ARBA00022840"/>
    </source>
</evidence>
<dbReference type="EC" id="2.7.1.26" evidence="1"/>
<evidence type="ECO:0000256" key="5">
    <source>
        <dbReference type="ARBA" id="ARBA00022741"/>
    </source>
</evidence>
<dbReference type="Gene3D" id="2.40.30.30">
    <property type="entry name" value="Riboflavin kinase-like"/>
    <property type="match status" value="1"/>
</dbReference>
<keyword evidence="5" id="KW-0547">Nucleotide-binding</keyword>
<keyword evidence="3" id="KW-0288">FMN</keyword>
<evidence type="ECO:0000256" key="1">
    <source>
        <dbReference type="ARBA" id="ARBA00012105"/>
    </source>
</evidence>
<evidence type="ECO:0000259" key="8">
    <source>
        <dbReference type="SMART" id="SM00904"/>
    </source>
</evidence>
<accession>A0A1F5PJC6</accession>
<evidence type="ECO:0000256" key="3">
    <source>
        <dbReference type="ARBA" id="ARBA00022643"/>
    </source>
</evidence>
<comment type="caution">
    <text evidence="9">The sequence shown here is derived from an EMBL/GenBank/DDBJ whole genome shotgun (WGS) entry which is preliminary data.</text>
</comment>
<feature type="domain" description="Riboflavin kinase" evidence="8">
    <location>
        <begin position="1"/>
        <end position="97"/>
    </location>
</feature>
<keyword evidence="4" id="KW-0808">Transferase</keyword>
<dbReference type="GO" id="GO:0008531">
    <property type="term" value="F:riboflavin kinase activity"/>
    <property type="evidence" value="ECO:0007669"/>
    <property type="project" value="UniProtKB-EC"/>
</dbReference>
<evidence type="ECO:0000256" key="2">
    <source>
        <dbReference type="ARBA" id="ARBA00022630"/>
    </source>
</evidence>
<evidence type="ECO:0000256" key="4">
    <source>
        <dbReference type="ARBA" id="ARBA00022679"/>
    </source>
</evidence>
<protein>
    <recommendedName>
        <fullName evidence="1">riboflavin kinase</fullName>
        <ecNumber evidence="1">2.7.1.26</ecNumber>
    </recommendedName>
</protein>
<proteinExistence type="predicted"/>
<dbReference type="PANTHER" id="PTHR22749:SF6">
    <property type="entry name" value="RIBOFLAVIN KINASE"/>
    <property type="match status" value="1"/>
</dbReference>
<dbReference type="SUPFAM" id="SSF82114">
    <property type="entry name" value="Riboflavin kinase-like"/>
    <property type="match status" value="1"/>
</dbReference>
<evidence type="ECO:0000256" key="7">
    <source>
        <dbReference type="ARBA" id="ARBA00047880"/>
    </source>
</evidence>
<evidence type="ECO:0000313" key="10">
    <source>
        <dbReference type="Proteomes" id="UP000177682"/>
    </source>
</evidence>
<comment type="catalytic activity">
    <reaction evidence="7">
        <text>riboflavin + ATP = FMN + ADP + H(+)</text>
        <dbReference type="Rhea" id="RHEA:14357"/>
        <dbReference type="ChEBI" id="CHEBI:15378"/>
        <dbReference type="ChEBI" id="CHEBI:30616"/>
        <dbReference type="ChEBI" id="CHEBI:57986"/>
        <dbReference type="ChEBI" id="CHEBI:58210"/>
        <dbReference type="ChEBI" id="CHEBI:456216"/>
        <dbReference type="EC" id="2.7.1.26"/>
    </reaction>
</comment>
<reference evidence="9 10" key="1">
    <citation type="journal article" date="2016" name="Nat. Commun.">
        <title>Thousands of microbial genomes shed light on interconnected biogeochemical processes in an aquifer system.</title>
        <authorList>
            <person name="Anantharaman K."/>
            <person name="Brown C.T."/>
            <person name="Hug L.A."/>
            <person name="Sharon I."/>
            <person name="Castelle C.J."/>
            <person name="Probst A.J."/>
            <person name="Thomas B.C."/>
            <person name="Singh A."/>
            <person name="Wilkins M.J."/>
            <person name="Karaoz U."/>
            <person name="Brodie E.L."/>
            <person name="Williams K.H."/>
            <person name="Hubbard S.S."/>
            <person name="Banfield J.F."/>
        </authorList>
    </citation>
    <scope>NUCLEOTIDE SEQUENCE [LARGE SCALE GENOMIC DNA]</scope>
</reference>
<dbReference type="Proteomes" id="UP000177682">
    <property type="component" value="Unassembled WGS sequence"/>
</dbReference>
<dbReference type="InterPro" id="IPR023465">
    <property type="entry name" value="Riboflavin_kinase_dom_sf"/>
</dbReference>
<dbReference type="AlphaFoldDB" id="A0A1F5PJC6"/>
<gene>
    <name evidence="9" type="ORF">A3E29_02865</name>
</gene>
<dbReference type="GO" id="GO:0005524">
    <property type="term" value="F:ATP binding"/>
    <property type="evidence" value="ECO:0007669"/>
    <property type="project" value="UniProtKB-KW"/>
</dbReference>
<sequence length="102" mass="11599">MGFPTANFDLAQEVKDGIYVGLANNRPSLVFIGSNLTFGETVRHGEVHILDYNGDLYGQEIEVEILKKIRENKKFDSQSELVEQMKKDEKAAREFFGSNSRE</sequence>
<dbReference type="GO" id="GO:0009231">
    <property type="term" value="P:riboflavin biosynthetic process"/>
    <property type="evidence" value="ECO:0007669"/>
    <property type="project" value="InterPro"/>
</dbReference>
<evidence type="ECO:0000313" key="9">
    <source>
        <dbReference type="EMBL" id="OGE90026.1"/>
    </source>
</evidence>
<dbReference type="GO" id="GO:0009398">
    <property type="term" value="P:FMN biosynthetic process"/>
    <property type="evidence" value="ECO:0007669"/>
    <property type="project" value="TreeGrafter"/>
</dbReference>
<organism evidence="9 10">
    <name type="scientific">Candidatus Doudnabacteria bacterium RIFCSPHIGHO2_12_FULL_48_16</name>
    <dbReference type="NCBI Taxonomy" id="1817838"/>
    <lineage>
        <taxon>Bacteria</taxon>
        <taxon>Candidatus Doudnaibacteriota</taxon>
    </lineage>
</organism>
<dbReference type="InterPro" id="IPR015865">
    <property type="entry name" value="Riboflavin_kinase_bac/euk"/>
</dbReference>
<name>A0A1F5PJC6_9BACT</name>
<dbReference type="PANTHER" id="PTHR22749">
    <property type="entry name" value="RIBOFLAVIN KINASE/FMN ADENYLYLTRANSFERASE"/>
    <property type="match status" value="1"/>
</dbReference>